<reference evidence="3" key="1">
    <citation type="journal article" date="2020" name="Stud. Mycol.">
        <title>101 Dothideomycetes genomes: a test case for predicting lifestyles and emergence of pathogens.</title>
        <authorList>
            <person name="Haridas S."/>
            <person name="Albert R."/>
            <person name="Binder M."/>
            <person name="Bloem J."/>
            <person name="Labutti K."/>
            <person name="Salamov A."/>
            <person name="Andreopoulos B."/>
            <person name="Baker S."/>
            <person name="Barry K."/>
            <person name="Bills G."/>
            <person name="Bluhm B."/>
            <person name="Cannon C."/>
            <person name="Castanera R."/>
            <person name="Culley D."/>
            <person name="Daum C."/>
            <person name="Ezra D."/>
            <person name="Gonzalez J."/>
            <person name="Henrissat B."/>
            <person name="Kuo A."/>
            <person name="Liang C."/>
            <person name="Lipzen A."/>
            <person name="Lutzoni F."/>
            <person name="Magnuson J."/>
            <person name="Mondo S."/>
            <person name="Nolan M."/>
            <person name="Ohm R."/>
            <person name="Pangilinan J."/>
            <person name="Park H.-J."/>
            <person name="Ramirez L."/>
            <person name="Alfaro M."/>
            <person name="Sun H."/>
            <person name="Tritt A."/>
            <person name="Yoshinaga Y."/>
            <person name="Zwiers L.-H."/>
            <person name="Turgeon B."/>
            <person name="Goodwin S."/>
            <person name="Spatafora J."/>
            <person name="Crous P."/>
            <person name="Grigoriev I."/>
        </authorList>
    </citation>
    <scope>NUCLEOTIDE SEQUENCE</scope>
    <source>
        <strain evidence="3">SCOH1-5</strain>
    </source>
</reference>
<proteinExistence type="predicted"/>
<dbReference type="InterPro" id="IPR036514">
    <property type="entry name" value="SGNH_hydro_sf"/>
</dbReference>
<keyword evidence="1" id="KW-0732">Signal</keyword>
<keyword evidence="4" id="KW-1185">Reference proteome</keyword>
<dbReference type="AlphaFoldDB" id="A0A6A6F5U0"/>
<dbReference type="Gene3D" id="3.40.50.1110">
    <property type="entry name" value="SGNH hydrolase"/>
    <property type="match status" value="1"/>
</dbReference>
<name>A0A6A6F5U0_9PEZI</name>
<dbReference type="InterPro" id="IPR050592">
    <property type="entry name" value="GDSL_lipolytic_enzyme"/>
</dbReference>
<evidence type="ECO:0000313" key="3">
    <source>
        <dbReference type="EMBL" id="KAF2208519.1"/>
    </source>
</evidence>
<feature type="compositionally biased region" description="Polar residues" evidence="2">
    <location>
        <begin position="1"/>
        <end position="22"/>
    </location>
</feature>
<protein>
    <submittedName>
        <fullName evidence="3">Carbohydrate esterase family 16 protein</fullName>
    </submittedName>
</protein>
<feature type="non-terminal residue" evidence="3">
    <location>
        <position position="1"/>
    </location>
</feature>
<dbReference type="Pfam" id="PF00657">
    <property type="entry name" value="Lipase_GDSL"/>
    <property type="match status" value="1"/>
</dbReference>
<feature type="region of interest" description="Disordered" evidence="2">
    <location>
        <begin position="1"/>
        <end position="29"/>
    </location>
</feature>
<dbReference type="PANTHER" id="PTHR45642">
    <property type="entry name" value="GDSL ESTERASE/LIPASE EXL3"/>
    <property type="match status" value="1"/>
</dbReference>
<dbReference type="PANTHER" id="PTHR45642:SF139">
    <property type="entry name" value="SGNH HYDROLASE-TYPE ESTERASE DOMAIN-CONTAINING PROTEIN"/>
    <property type="match status" value="1"/>
</dbReference>
<evidence type="ECO:0000256" key="2">
    <source>
        <dbReference type="SAM" id="MobiDB-lite"/>
    </source>
</evidence>
<dbReference type="OrthoDB" id="1600564at2759"/>
<sequence length="276" mass="30746">FDSGDSYTATGFNLSQSPQPSAGNPFGNPAYPGARLSGGNVYLDIISSTILRNQTLIYNFAVGANPVNYSRAQFSPQYIVQGPIKDFRDQQGQFEILNRNKRTLGWNTTNSLFLSFFGVNDVAVQIYSGRNSASSYEPILRADVLDYWNLVERQYRLGGRRFLTVLVPPINRAPAFDYGNATNAADVSRAIAYWNSQMSTGNQNFMKKWPNARSRIFDPTSTFNQILDNPRSYGAPNATCFSLPDGQPCLWRDFIHPGIRLHRALGEAMGKIVAAF</sequence>
<evidence type="ECO:0000256" key="1">
    <source>
        <dbReference type="ARBA" id="ARBA00022729"/>
    </source>
</evidence>
<organism evidence="3 4">
    <name type="scientific">Cercospora zeae-maydis SCOH1-5</name>
    <dbReference type="NCBI Taxonomy" id="717836"/>
    <lineage>
        <taxon>Eukaryota</taxon>
        <taxon>Fungi</taxon>
        <taxon>Dikarya</taxon>
        <taxon>Ascomycota</taxon>
        <taxon>Pezizomycotina</taxon>
        <taxon>Dothideomycetes</taxon>
        <taxon>Dothideomycetidae</taxon>
        <taxon>Mycosphaerellales</taxon>
        <taxon>Mycosphaerellaceae</taxon>
        <taxon>Cercospora</taxon>
    </lineage>
</organism>
<dbReference type="GO" id="GO:0016788">
    <property type="term" value="F:hydrolase activity, acting on ester bonds"/>
    <property type="evidence" value="ECO:0007669"/>
    <property type="project" value="InterPro"/>
</dbReference>
<dbReference type="Proteomes" id="UP000799539">
    <property type="component" value="Unassembled WGS sequence"/>
</dbReference>
<dbReference type="EMBL" id="ML992693">
    <property type="protein sequence ID" value="KAF2208519.1"/>
    <property type="molecule type" value="Genomic_DNA"/>
</dbReference>
<gene>
    <name evidence="3" type="ORF">CERZMDRAFT_49138</name>
</gene>
<dbReference type="InterPro" id="IPR001087">
    <property type="entry name" value="GDSL"/>
</dbReference>
<evidence type="ECO:0000313" key="4">
    <source>
        <dbReference type="Proteomes" id="UP000799539"/>
    </source>
</evidence>
<accession>A0A6A6F5U0</accession>